<dbReference type="AlphaFoldDB" id="A0A3L8A3Q8"/>
<dbReference type="PROSITE" id="PS51257">
    <property type="entry name" value="PROKAR_LIPOPROTEIN"/>
    <property type="match status" value="1"/>
</dbReference>
<feature type="coiled-coil region" evidence="1">
    <location>
        <begin position="33"/>
        <end position="67"/>
    </location>
</feature>
<evidence type="ECO:0000259" key="2">
    <source>
        <dbReference type="PROSITE" id="PS50093"/>
    </source>
</evidence>
<dbReference type="SUPFAM" id="SSF52058">
    <property type="entry name" value="L domain-like"/>
    <property type="match status" value="2"/>
</dbReference>
<evidence type="ECO:0000313" key="3">
    <source>
        <dbReference type="EMBL" id="RLT78825.1"/>
    </source>
</evidence>
<dbReference type="InterPro" id="IPR035986">
    <property type="entry name" value="PKD_dom_sf"/>
</dbReference>
<reference evidence="3 4" key="1">
    <citation type="submission" date="2018-09" db="EMBL/GenBank/DDBJ databases">
        <title>Murine metabolic-syndrome-specific gut microbial biobank.</title>
        <authorList>
            <person name="Liu C."/>
        </authorList>
    </citation>
    <scope>NUCLEOTIDE SEQUENCE [LARGE SCALE GENOMIC DNA]</scope>
    <source>
        <strain evidence="3 4">0.1X-D8-26</strain>
    </source>
</reference>
<dbReference type="InterPro" id="IPR026906">
    <property type="entry name" value="LRR_5"/>
</dbReference>
<dbReference type="PROSITE" id="PS50093">
    <property type="entry name" value="PKD"/>
    <property type="match status" value="1"/>
</dbReference>
<dbReference type="InterPro" id="IPR032675">
    <property type="entry name" value="LRR_dom_sf"/>
</dbReference>
<dbReference type="Pfam" id="PF13306">
    <property type="entry name" value="LRR_5"/>
    <property type="match status" value="3"/>
</dbReference>
<name>A0A3L8A3Q8_9BACE</name>
<proteinExistence type="predicted"/>
<evidence type="ECO:0000313" key="4">
    <source>
        <dbReference type="Proteomes" id="UP000267159"/>
    </source>
</evidence>
<dbReference type="EMBL" id="RAZM01000079">
    <property type="protein sequence ID" value="RLT78825.1"/>
    <property type="molecule type" value="Genomic_DNA"/>
</dbReference>
<dbReference type="PANTHER" id="PTHR45661:SF3">
    <property type="entry name" value="IG-LIKE DOMAIN-CONTAINING PROTEIN"/>
    <property type="match status" value="1"/>
</dbReference>
<gene>
    <name evidence="3" type="ORF">D7Y07_17000</name>
</gene>
<organism evidence="3 4">
    <name type="scientific">Bacteroides acidifaciens</name>
    <dbReference type="NCBI Taxonomy" id="85831"/>
    <lineage>
        <taxon>Bacteria</taxon>
        <taxon>Pseudomonadati</taxon>
        <taxon>Bacteroidota</taxon>
        <taxon>Bacteroidia</taxon>
        <taxon>Bacteroidales</taxon>
        <taxon>Bacteroidaceae</taxon>
        <taxon>Bacteroides</taxon>
    </lineage>
</organism>
<evidence type="ECO:0000256" key="1">
    <source>
        <dbReference type="SAM" id="Coils"/>
    </source>
</evidence>
<accession>A0A3L8A3Q8</accession>
<feature type="domain" description="PKD" evidence="2">
    <location>
        <begin position="387"/>
        <end position="417"/>
    </location>
</feature>
<dbReference type="InterPro" id="IPR032149">
    <property type="entry name" value="DUF4988"/>
</dbReference>
<dbReference type="RefSeq" id="WP_121767124.1">
    <property type="nucleotide sequence ID" value="NZ_CAOPZM010000063.1"/>
</dbReference>
<dbReference type="InterPro" id="IPR000601">
    <property type="entry name" value="PKD_dom"/>
</dbReference>
<keyword evidence="1" id="KW-0175">Coiled coil</keyword>
<dbReference type="PANTHER" id="PTHR45661">
    <property type="entry name" value="SURFACE ANTIGEN"/>
    <property type="match status" value="1"/>
</dbReference>
<dbReference type="Pfam" id="PF16378">
    <property type="entry name" value="DUF4988"/>
    <property type="match status" value="1"/>
</dbReference>
<comment type="caution">
    <text evidence="3">The sequence shown here is derived from an EMBL/GenBank/DDBJ whole genome shotgun (WGS) entry which is preliminary data.</text>
</comment>
<sequence length="860" mass="94173">MMKKATFFFLVIATLTTTFYSCKTNTDDLWDSIHQLDERVTSLEELCKQMNGNISSLQKLVQALQDNNSITKVTPIKEREKVIGYTISFTKGEPITIYHGEKGEQGDKGDDGTTPVITVDQDGETYYWKVNGEWLTDKKGNKIPTTGEDGQDAVSPQLEIRNGRWFLFNGETWTDIGQATGDAGKDGDSFFESVEEKEGYVEFTLPSGTVLTIPKNTLSIVKGIKSVSYIPRYDDGKASVSGTSKADSYIELDFEISPKESADLLVKYDGVVSVQGIYTTIRTRAIDFIQFPVLSISAENGILSLKVSGENLDDAFFAGTQGAQLALKLEDSESTYASDYIGIVPSLPTYTFTATYQTTSPNQTIKIAHDIDAYPIAGAANRLISIDYGDGTNGTSSTHTYAAQGEHTVTFSFVNEVTEIGEHAFKECSQLTGIEYPKNITKISDKAFHKTGIIDIIIPNTVTHIGKSAFEECINVKRINVPNSIKNLGSRAFAYRTTGELYIDCDIPSYQFGGINDTSFYWESVFYWNNITKIVIGKNVKSIGDWAFTDCNQVRTIDYEDGTQLENIGYGAFQCPLVEEMPIPRSVKTMGDYPFALCSSLKGFKMVGSGNGNYIVRNDMLCVNLGGTIIRCPPLKEGSYCDIRGAKGIAKGAFRDCINLEEIAVNSGSEPMIIEEGAFYGCKNLVTVTGFESTNPTLDLTFHGCEKLTSIELPTTVEEIGYEAFWGCKSLTGDLVIPDNVKTIGISAYEGCAGFKGKLIIPNTVETIGHGAFKGCVGVLKGGELYLGKGLKQIDDRAFDAGSDENVPSSFRKIYCSATVPPIINYSDLNCEQLIVPKGCLEAYQNSNWNSVSGNIIEED</sequence>
<dbReference type="Gene3D" id="3.80.10.10">
    <property type="entry name" value="Ribonuclease Inhibitor"/>
    <property type="match status" value="3"/>
</dbReference>
<dbReference type="Proteomes" id="UP000267159">
    <property type="component" value="Unassembled WGS sequence"/>
</dbReference>
<dbReference type="SUPFAM" id="SSF49299">
    <property type="entry name" value="PKD domain"/>
    <property type="match status" value="1"/>
</dbReference>
<dbReference type="InterPro" id="IPR053139">
    <property type="entry name" value="Surface_bspA-like"/>
</dbReference>
<protein>
    <recommendedName>
        <fullName evidence="2">PKD domain-containing protein</fullName>
    </recommendedName>
</protein>